<dbReference type="Proteomes" id="UP000759537">
    <property type="component" value="Unassembled WGS sequence"/>
</dbReference>
<feature type="compositionally biased region" description="Acidic residues" evidence="2">
    <location>
        <begin position="422"/>
        <end position="440"/>
    </location>
</feature>
<feature type="compositionally biased region" description="Polar residues" evidence="2">
    <location>
        <begin position="382"/>
        <end position="395"/>
    </location>
</feature>
<name>A0A9P5JV44_9AGAM</name>
<dbReference type="AlphaFoldDB" id="A0A9P5JV44"/>
<dbReference type="InterPro" id="IPR008984">
    <property type="entry name" value="SMAD_FHA_dom_sf"/>
</dbReference>
<feature type="compositionally biased region" description="Basic and acidic residues" evidence="2">
    <location>
        <begin position="852"/>
        <end position="862"/>
    </location>
</feature>
<dbReference type="CDD" id="cd00060">
    <property type="entry name" value="FHA"/>
    <property type="match status" value="1"/>
</dbReference>
<feature type="region of interest" description="Disordered" evidence="2">
    <location>
        <begin position="1131"/>
        <end position="1161"/>
    </location>
</feature>
<feature type="coiled-coil region" evidence="1">
    <location>
        <begin position="294"/>
        <end position="321"/>
    </location>
</feature>
<dbReference type="Pfam" id="PF00498">
    <property type="entry name" value="FHA"/>
    <property type="match status" value="1"/>
</dbReference>
<organism evidence="4 5">
    <name type="scientific">Russula ochroleuca</name>
    <dbReference type="NCBI Taxonomy" id="152965"/>
    <lineage>
        <taxon>Eukaryota</taxon>
        <taxon>Fungi</taxon>
        <taxon>Dikarya</taxon>
        <taxon>Basidiomycota</taxon>
        <taxon>Agaricomycotina</taxon>
        <taxon>Agaricomycetes</taxon>
        <taxon>Russulales</taxon>
        <taxon>Russulaceae</taxon>
        <taxon>Russula</taxon>
    </lineage>
</organism>
<protein>
    <recommendedName>
        <fullName evidence="3">FHA domain-containing protein</fullName>
    </recommendedName>
</protein>
<keyword evidence="1" id="KW-0175">Coiled coil</keyword>
<feature type="compositionally biased region" description="Basic and acidic residues" evidence="2">
    <location>
        <begin position="396"/>
        <end position="407"/>
    </location>
</feature>
<feature type="compositionally biased region" description="Low complexity" evidence="2">
    <location>
        <begin position="1053"/>
        <end position="1089"/>
    </location>
</feature>
<reference evidence="4" key="2">
    <citation type="journal article" date="2020" name="Nat. Commun.">
        <title>Large-scale genome sequencing of mycorrhizal fungi provides insights into the early evolution of symbiotic traits.</title>
        <authorList>
            <person name="Miyauchi S."/>
            <person name="Kiss E."/>
            <person name="Kuo A."/>
            <person name="Drula E."/>
            <person name="Kohler A."/>
            <person name="Sanchez-Garcia M."/>
            <person name="Morin E."/>
            <person name="Andreopoulos B."/>
            <person name="Barry K.W."/>
            <person name="Bonito G."/>
            <person name="Buee M."/>
            <person name="Carver A."/>
            <person name="Chen C."/>
            <person name="Cichocki N."/>
            <person name="Clum A."/>
            <person name="Culley D."/>
            <person name="Crous P.W."/>
            <person name="Fauchery L."/>
            <person name="Girlanda M."/>
            <person name="Hayes R.D."/>
            <person name="Keri Z."/>
            <person name="LaButti K."/>
            <person name="Lipzen A."/>
            <person name="Lombard V."/>
            <person name="Magnuson J."/>
            <person name="Maillard F."/>
            <person name="Murat C."/>
            <person name="Nolan M."/>
            <person name="Ohm R.A."/>
            <person name="Pangilinan J."/>
            <person name="Pereira M.F."/>
            <person name="Perotto S."/>
            <person name="Peter M."/>
            <person name="Pfister S."/>
            <person name="Riley R."/>
            <person name="Sitrit Y."/>
            <person name="Stielow J.B."/>
            <person name="Szollosi G."/>
            <person name="Zifcakova L."/>
            <person name="Stursova M."/>
            <person name="Spatafora J.W."/>
            <person name="Tedersoo L."/>
            <person name="Vaario L.M."/>
            <person name="Yamada A."/>
            <person name="Yan M."/>
            <person name="Wang P."/>
            <person name="Xu J."/>
            <person name="Bruns T."/>
            <person name="Baldrian P."/>
            <person name="Vilgalys R."/>
            <person name="Dunand C."/>
            <person name="Henrissat B."/>
            <person name="Grigoriev I.V."/>
            <person name="Hibbett D."/>
            <person name="Nagy L.G."/>
            <person name="Martin F.M."/>
        </authorList>
    </citation>
    <scope>NUCLEOTIDE SEQUENCE</scope>
    <source>
        <strain evidence="4">Prilba</strain>
    </source>
</reference>
<comment type="caution">
    <text evidence="4">The sequence shown here is derived from an EMBL/GenBank/DDBJ whole genome shotgun (WGS) entry which is preliminary data.</text>
</comment>
<reference evidence="4" key="1">
    <citation type="submission" date="2019-10" db="EMBL/GenBank/DDBJ databases">
        <authorList>
            <consortium name="DOE Joint Genome Institute"/>
            <person name="Kuo A."/>
            <person name="Miyauchi S."/>
            <person name="Kiss E."/>
            <person name="Drula E."/>
            <person name="Kohler A."/>
            <person name="Sanchez-Garcia M."/>
            <person name="Andreopoulos B."/>
            <person name="Barry K.W."/>
            <person name="Bonito G."/>
            <person name="Buee M."/>
            <person name="Carver A."/>
            <person name="Chen C."/>
            <person name="Cichocki N."/>
            <person name="Clum A."/>
            <person name="Culley D."/>
            <person name="Crous P.W."/>
            <person name="Fauchery L."/>
            <person name="Girlanda M."/>
            <person name="Hayes R."/>
            <person name="Keri Z."/>
            <person name="LaButti K."/>
            <person name="Lipzen A."/>
            <person name="Lombard V."/>
            <person name="Magnuson J."/>
            <person name="Maillard F."/>
            <person name="Morin E."/>
            <person name="Murat C."/>
            <person name="Nolan M."/>
            <person name="Ohm R."/>
            <person name="Pangilinan J."/>
            <person name="Pereira M."/>
            <person name="Perotto S."/>
            <person name="Peter M."/>
            <person name="Riley R."/>
            <person name="Sitrit Y."/>
            <person name="Stielow B."/>
            <person name="Szollosi G."/>
            <person name="Zifcakova L."/>
            <person name="Stursova M."/>
            <person name="Spatafora J.W."/>
            <person name="Tedersoo L."/>
            <person name="Vaario L.-M."/>
            <person name="Yamada A."/>
            <person name="Yan M."/>
            <person name="Wang P."/>
            <person name="Xu J."/>
            <person name="Bruns T."/>
            <person name="Baldrian P."/>
            <person name="Vilgalys R."/>
            <person name="Henrissat B."/>
            <person name="Grigoriev I.V."/>
            <person name="Hibbett D."/>
            <person name="Nagy L.G."/>
            <person name="Martin F.M."/>
        </authorList>
    </citation>
    <scope>NUCLEOTIDE SEQUENCE</scope>
    <source>
        <strain evidence="4">Prilba</strain>
    </source>
</reference>
<feature type="compositionally biased region" description="Low complexity" evidence="2">
    <location>
        <begin position="930"/>
        <end position="942"/>
    </location>
</feature>
<feature type="region of interest" description="Disordered" evidence="2">
    <location>
        <begin position="504"/>
        <end position="678"/>
    </location>
</feature>
<feature type="compositionally biased region" description="Low complexity" evidence="2">
    <location>
        <begin position="905"/>
        <end position="916"/>
    </location>
</feature>
<feature type="compositionally biased region" description="Basic and acidic residues" evidence="2">
    <location>
        <begin position="782"/>
        <end position="791"/>
    </location>
</feature>
<feature type="compositionally biased region" description="Basic residues" evidence="2">
    <location>
        <begin position="983"/>
        <end position="993"/>
    </location>
</feature>
<dbReference type="OrthoDB" id="6288785at2759"/>
<feature type="domain" description="FHA" evidence="3">
    <location>
        <begin position="33"/>
        <end position="81"/>
    </location>
</feature>
<dbReference type="InterPro" id="IPR000253">
    <property type="entry name" value="FHA_dom"/>
</dbReference>
<evidence type="ECO:0000259" key="3">
    <source>
        <dbReference type="PROSITE" id="PS50006"/>
    </source>
</evidence>
<dbReference type="EMBL" id="WHVB01000044">
    <property type="protein sequence ID" value="KAF8465859.1"/>
    <property type="molecule type" value="Genomic_DNA"/>
</dbReference>
<accession>A0A9P5JV44</accession>
<feature type="region of interest" description="Disordered" evidence="2">
    <location>
        <begin position="815"/>
        <end position="1107"/>
    </location>
</feature>
<feature type="compositionally biased region" description="Acidic residues" evidence="2">
    <location>
        <begin position="346"/>
        <end position="362"/>
    </location>
</feature>
<evidence type="ECO:0000256" key="2">
    <source>
        <dbReference type="SAM" id="MobiDB-lite"/>
    </source>
</evidence>
<feature type="region of interest" description="Disordered" evidence="2">
    <location>
        <begin position="346"/>
        <end position="440"/>
    </location>
</feature>
<feature type="compositionally biased region" description="Basic and acidic residues" evidence="2">
    <location>
        <begin position="1090"/>
        <end position="1104"/>
    </location>
</feature>
<feature type="region of interest" description="Disordered" evidence="2">
    <location>
        <begin position="750"/>
        <end position="803"/>
    </location>
</feature>
<gene>
    <name evidence="4" type="ORF">DFH94DRAFT_698651</name>
</gene>
<dbReference type="Gene3D" id="2.60.200.20">
    <property type="match status" value="1"/>
</dbReference>
<keyword evidence="5" id="KW-1185">Reference proteome</keyword>
<proteinExistence type="predicted"/>
<feature type="region of interest" description="Disordered" evidence="2">
    <location>
        <begin position="473"/>
        <end position="492"/>
    </location>
</feature>
<feature type="compositionally biased region" description="Basic and acidic residues" evidence="2">
    <location>
        <begin position="610"/>
        <end position="620"/>
    </location>
</feature>
<evidence type="ECO:0000313" key="5">
    <source>
        <dbReference type="Proteomes" id="UP000759537"/>
    </source>
</evidence>
<feature type="compositionally biased region" description="Basic residues" evidence="2">
    <location>
        <begin position="1150"/>
        <end position="1161"/>
    </location>
</feature>
<evidence type="ECO:0000256" key="1">
    <source>
        <dbReference type="SAM" id="Coils"/>
    </source>
</evidence>
<dbReference type="SUPFAM" id="SSF49879">
    <property type="entry name" value="SMAD/FHA domain"/>
    <property type="match status" value="1"/>
</dbReference>
<sequence length="1161" mass="126718">MDDNEFGRYGVLRFMRRHEETVIASYPIDDDELTFGCDPSCSVRLYYPTVSPLHAKIIFQERKAFIQVLGLHGVIVDKCQVFPASATTHTTVPLTNNSELEINKKRFRFVYPPKALRPVLAFTPQPNASKSAQKRVLRLSMIQSAQVFTPRPDPDPRVNLRVLQTPIRLNSSPLKHTHRTPRQLHADQQDGEYGTPVRLVEGNCPQVVEEEQDLVILEEVDAPEHIPQENPLNTQGGVEPSRSIGPMQTPIHAPPMGGPYPAPAFPLSPSHQLQQFQTPRRRLGRPSLHRAVLIRSAQRAVMRVEMEREQEEEEREVEEHVIPMEEQMEVDDEDRRDQDTNVAIEEFDEEAHEDGDGEDPGLDPEPTTPGFGWRKGLEAFTSGLQALRSRSTSPEKNQRAEGDDIEARPSGNEYDDHHSLYDDGDQLDQDEELQDAGDEECFGDVFPEHEARLESEIGARAVSVSRQFTPQRPQRPFLFMTPQVPKANGGLSLADRVRGRVSMGSVGRANPARSWRVSVPEPGQSTPSEGAELGQRSISDSERQAIKERRRSALAQPDMFFGGTIPGSRRNSLGSGTPVTKAAPSLVSPTKPWAPIKEDDEETETTSLLEKMKEVVEGMQRRRSMQPEAIAVSNGSEEGNKDAGQQDETLEDEATVEEQVPLQMDPREASQSFPATPHMSDLKHVFSENRAANMPPSYAGVRRLFRPERAPNLETPRLDGVRDMFFRAQEREPSTPILEGVDEMLATPAGYFPQETTPSNEIKLESAAEAPTPSSSAKRPREKSMVSDHPVKPSSLIVGKPLSVRSMRDGRAMFTDVAQLADDEPMPDAPLDKSSERSANAPKGPIVRRTNRRAETEVKEDMAVAPTKLASRARKVITPEVTEQAPTQPNPVAPLPMPARRSRTATKSTESTTTESEPAEPSKPTRKTTTRGTKAKATAGATLEPDGPEAEPAKGSLRRGTRTRSQSVEVAPAPAPAPAPTTTKRRVGTKSKKATNVTQDAPAEDGPGPTVGNTARRGKTKVAAAETEDESTGTGAGTGTLRVARGGRRTPNGTSTGAASNRATTAATAGKGRAVVGVGASSGKSAARAVVEKENTPERVHVKEEDDEKVALPLQSVAVKGGRGARKATVAVVPKAQSEPEKDVAAPKTRAPRRRAASGKK</sequence>
<evidence type="ECO:0000313" key="4">
    <source>
        <dbReference type="EMBL" id="KAF8465859.1"/>
    </source>
</evidence>
<feature type="compositionally biased region" description="Pro residues" evidence="2">
    <location>
        <begin position="888"/>
        <end position="897"/>
    </location>
</feature>
<feature type="compositionally biased region" description="Polar residues" evidence="2">
    <location>
        <begin position="569"/>
        <end position="578"/>
    </location>
</feature>
<feature type="compositionally biased region" description="Low complexity" evidence="2">
    <location>
        <begin position="765"/>
        <end position="777"/>
    </location>
</feature>
<dbReference type="PROSITE" id="PS50006">
    <property type="entry name" value="FHA_DOMAIN"/>
    <property type="match status" value="1"/>
</dbReference>